<dbReference type="EMBL" id="JAAIUW010000011">
    <property type="protein sequence ID" value="KAF7809232.1"/>
    <property type="molecule type" value="Genomic_DNA"/>
</dbReference>
<comment type="caution">
    <text evidence="4">The sequence shown here is derived from an EMBL/GenBank/DDBJ whole genome shotgun (WGS) entry which is preliminary data.</text>
</comment>
<feature type="repeat" description="HEAT" evidence="1">
    <location>
        <begin position="229"/>
        <end position="267"/>
    </location>
</feature>
<organism evidence="4 5">
    <name type="scientific">Senna tora</name>
    <dbReference type="NCBI Taxonomy" id="362788"/>
    <lineage>
        <taxon>Eukaryota</taxon>
        <taxon>Viridiplantae</taxon>
        <taxon>Streptophyta</taxon>
        <taxon>Embryophyta</taxon>
        <taxon>Tracheophyta</taxon>
        <taxon>Spermatophyta</taxon>
        <taxon>Magnoliopsida</taxon>
        <taxon>eudicotyledons</taxon>
        <taxon>Gunneridae</taxon>
        <taxon>Pentapetalae</taxon>
        <taxon>rosids</taxon>
        <taxon>fabids</taxon>
        <taxon>Fabales</taxon>
        <taxon>Fabaceae</taxon>
        <taxon>Caesalpinioideae</taxon>
        <taxon>Cassia clade</taxon>
        <taxon>Senna</taxon>
    </lineage>
</organism>
<protein>
    <submittedName>
        <fullName evidence="4">TORTIFOLIA1-like protein 4</fullName>
    </submittedName>
</protein>
<dbReference type="InterPro" id="IPR033337">
    <property type="entry name" value="TORTIFOLIA1/SINE1-2"/>
</dbReference>
<dbReference type="OrthoDB" id="1904066at2759"/>
<dbReference type="PANTHER" id="PTHR31355">
    <property type="entry name" value="MICROTUBULE-ASSOCIATED PROTEIN TORTIFOLIA1"/>
    <property type="match status" value="1"/>
</dbReference>
<proteinExistence type="predicted"/>
<evidence type="ECO:0000259" key="3">
    <source>
        <dbReference type="Pfam" id="PF24714"/>
    </source>
</evidence>
<evidence type="ECO:0000313" key="4">
    <source>
        <dbReference type="EMBL" id="KAF7809232.1"/>
    </source>
</evidence>
<dbReference type="SUPFAM" id="SSF48371">
    <property type="entry name" value="ARM repeat"/>
    <property type="match status" value="1"/>
</dbReference>
<feature type="compositionally biased region" description="Basic and acidic residues" evidence="2">
    <location>
        <begin position="380"/>
        <end position="389"/>
    </location>
</feature>
<dbReference type="Pfam" id="PF24714">
    <property type="entry name" value="TOR1L1_N"/>
    <property type="match status" value="1"/>
</dbReference>
<feature type="domain" description="TORTIFOLIA1/SINE1-2 N-terminal" evidence="3">
    <location>
        <begin position="24"/>
        <end position="298"/>
    </location>
</feature>
<evidence type="ECO:0000313" key="5">
    <source>
        <dbReference type="Proteomes" id="UP000634136"/>
    </source>
</evidence>
<feature type="region of interest" description="Disordered" evidence="2">
    <location>
        <begin position="366"/>
        <end position="403"/>
    </location>
</feature>
<dbReference type="InterPro" id="IPR021133">
    <property type="entry name" value="HEAT_type_2"/>
</dbReference>
<dbReference type="PROSITE" id="PS50077">
    <property type="entry name" value="HEAT_REPEAT"/>
    <property type="match status" value="1"/>
</dbReference>
<dbReference type="InterPro" id="IPR057600">
    <property type="entry name" value="TORTIFOLIA1/SINE1-2_N"/>
</dbReference>
<sequence>MSYPSKRYSLSPTQLASSTTGSTHELKQRVIACLNKLSDRDTLAVAVAELESIAQTLSQDSFSLFLNCIYNTDSSCKSPVRKQCVHLLTVLSHFHGDALSPHLSKMVSTVLRRLRDPDSVVRSACIDAVTAMSSRITKPPFTAAFLKPLMEALTQEQDVNSQIGAALCLAAAIESAPEPDVESLRKSTLPRLGKLAKNEVCKAKAALLVLIGSVVGVGGASSRGVLNWLVPCLVEFLSNEDWTVRKAASEGLGKVALVEKDLASQYKMLCLDSLQNRRFDKVKVVRETMNRALEMWKEVTDASEDVSAPAKSACSTAGPDNCKGQCDTRSSTDVGLKSSQPKKTVPANRSLPTAVSVLSANKRECPLQSNDKNSSVGISRELDHEKCSDSKLQTPESKSSTFSMVGEDNIKRCDFEVPKPTQNQDLGKSGTDIKRVVFSKKSNEKLYKFGGLKSGSRVVPFYNDDSPYSDFMHNSAKEVCENPQDVEDFSLIREQLIQIENQQSNLLDLLQKFIGSSQSGINSLESRVHGLEMALDEISYDLAVSSGRIPSTDATEDTCCKLPGTDFLSTKFWRKAEGRYSTSRLSLGSISSPNAMHNTTDKDCSIEMFSNNNNKRFQHRTGGLFMNPLTDARSNLKGNLGQYCQKMPKNTVHEGERTPSDSTSLLEGISPTTCAAAIRQQKSR</sequence>
<dbReference type="AlphaFoldDB" id="A0A834SSV1"/>
<dbReference type="Proteomes" id="UP000634136">
    <property type="component" value="Unassembled WGS sequence"/>
</dbReference>
<feature type="region of interest" description="Disordered" evidence="2">
    <location>
        <begin position="313"/>
        <end position="347"/>
    </location>
</feature>
<name>A0A834SSV1_9FABA</name>
<dbReference type="Gene3D" id="1.25.10.10">
    <property type="entry name" value="Leucine-rich Repeat Variant"/>
    <property type="match status" value="1"/>
</dbReference>
<keyword evidence="5" id="KW-1185">Reference proteome</keyword>
<feature type="compositionally biased region" description="Polar residues" evidence="2">
    <location>
        <begin position="327"/>
        <end position="342"/>
    </location>
</feature>
<accession>A0A834SSV1</accession>
<dbReference type="GO" id="GO:0008017">
    <property type="term" value="F:microtubule binding"/>
    <property type="evidence" value="ECO:0007669"/>
    <property type="project" value="InterPro"/>
</dbReference>
<feature type="compositionally biased region" description="Polar residues" evidence="2">
    <location>
        <begin position="390"/>
        <end position="403"/>
    </location>
</feature>
<feature type="compositionally biased region" description="Polar residues" evidence="2">
    <location>
        <begin position="367"/>
        <end position="377"/>
    </location>
</feature>
<feature type="region of interest" description="Disordered" evidence="2">
    <location>
        <begin position="1"/>
        <end position="21"/>
    </location>
</feature>
<feature type="compositionally biased region" description="Polar residues" evidence="2">
    <location>
        <begin position="8"/>
        <end position="21"/>
    </location>
</feature>
<dbReference type="GO" id="GO:0005874">
    <property type="term" value="C:microtubule"/>
    <property type="evidence" value="ECO:0007669"/>
    <property type="project" value="InterPro"/>
</dbReference>
<dbReference type="InterPro" id="IPR011989">
    <property type="entry name" value="ARM-like"/>
</dbReference>
<dbReference type="InterPro" id="IPR016024">
    <property type="entry name" value="ARM-type_fold"/>
</dbReference>
<evidence type="ECO:0000256" key="2">
    <source>
        <dbReference type="SAM" id="MobiDB-lite"/>
    </source>
</evidence>
<dbReference type="FunFam" id="1.25.10.10:FF:000549">
    <property type="entry name" value="ARM repeat superfamily protein"/>
    <property type="match status" value="1"/>
</dbReference>
<dbReference type="PANTHER" id="PTHR31355:SF32">
    <property type="entry name" value="TORTIFOLIA1-LIKE PROTEIN 4"/>
    <property type="match status" value="1"/>
</dbReference>
<evidence type="ECO:0000256" key="1">
    <source>
        <dbReference type="PROSITE-ProRule" id="PRU00103"/>
    </source>
</evidence>
<reference evidence="4" key="1">
    <citation type="submission" date="2020-09" db="EMBL/GenBank/DDBJ databases">
        <title>Genome-Enabled Discovery of Anthraquinone Biosynthesis in Senna tora.</title>
        <authorList>
            <person name="Kang S.-H."/>
            <person name="Pandey R.P."/>
            <person name="Lee C.-M."/>
            <person name="Sim J.-S."/>
            <person name="Jeong J.-T."/>
            <person name="Choi B.-S."/>
            <person name="Jung M."/>
            <person name="Ginzburg D."/>
            <person name="Zhao K."/>
            <person name="Won S.Y."/>
            <person name="Oh T.-J."/>
            <person name="Yu Y."/>
            <person name="Kim N.-H."/>
            <person name="Lee O.R."/>
            <person name="Lee T.-H."/>
            <person name="Bashyal P."/>
            <person name="Kim T.-S."/>
            <person name="Lee W.-H."/>
            <person name="Kawkins C."/>
            <person name="Kim C.-K."/>
            <person name="Kim J.S."/>
            <person name="Ahn B.O."/>
            <person name="Rhee S.Y."/>
            <person name="Sohng J.K."/>
        </authorList>
    </citation>
    <scope>NUCLEOTIDE SEQUENCE</scope>
    <source>
        <tissue evidence="4">Leaf</tissue>
    </source>
</reference>
<gene>
    <name evidence="4" type="ORF">G2W53_035975</name>
</gene>